<protein>
    <submittedName>
        <fullName evidence="1">Lipopolysaccharide-assembly, LptC-related</fullName>
    </submittedName>
</protein>
<sequence length="199" mass="21518">MAHFDNFHSRLVARAKIFLPLASLALLATLFLFARGGETTYDIPYARVDIESLAREQRIDGPTFATVTDDGAELEISAGRARPDPSNKNVVNSTQVRAELRLPDKSAVSMIANDAVIDGPSRIAELSGNVRVQTTTGYAIETDYIAATLNLSKIESPSTVTGQAPSGNISAGSMEISKNEDSGEYLLVFKNRVKLIYQP</sequence>
<dbReference type="Pfam" id="PF06835">
    <property type="entry name" value="LptC"/>
    <property type="match status" value="1"/>
</dbReference>
<dbReference type="NCBIfam" id="TIGR04409">
    <property type="entry name" value="LptC_YrbK"/>
    <property type="match status" value="1"/>
</dbReference>
<evidence type="ECO:0000313" key="1">
    <source>
        <dbReference type="EMBL" id="SLN52636.1"/>
    </source>
</evidence>
<dbReference type="RefSeq" id="WP_085849785.1">
    <property type="nucleotide sequence ID" value="NZ_FNZV01000012.1"/>
</dbReference>
<gene>
    <name evidence="1" type="ORF">PAM7971_02667</name>
</gene>
<reference evidence="1 2" key="1">
    <citation type="submission" date="2017-03" db="EMBL/GenBank/DDBJ databases">
        <authorList>
            <person name="Afonso C.L."/>
            <person name="Miller P.J."/>
            <person name="Scott M.A."/>
            <person name="Spackman E."/>
            <person name="Goraichik I."/>
            <person name="Dimitrov K.M."/>
            <person name="Suarez D.L."/>
            <person name="Swayne D.E."/>
        </authorList>
    </citation>
    <scope>NUCLEOTIDE SEQUENCE [LARGE SCALE GENOMIC DNA]</scope>
    <source>
        <strain evidence="1 2">CECT 7971</strain>
    </source>
</reference>
<dbReference type="Proteomes" id="UP000193307">
    <property type="component" value="Unassembled WGS sequence"/>
</dbReference>
<dbReference type="InterPro" id="IPR026265">
    <property type="entry name" value="LptC"/>
</dbReference>
<dbReference type="STRING" id="658057.SAMN04488032_11210"/>
<dbReference type="Gene3D" id="2.60.450.10">
    <property type="entry name" value="Lipopolysaccharide (LPS) transport protein A like domain"/>
    <property type="match status" value="1"/>
</dbReference>
<dbReference type="AlphaFoldDB" id="A0A1Y5T0T9"/>
<keyword evidence="2" id="KW-1185">Reference proteome</keyword>
<dbReference type="EMBL" id="FWFW01000008">
    <property type="protein sequence ID" value="SLN52636.1"/>
    <property type="molecule type" value="Genomic_DNA"/>
</dbReference>
<proteinExistence type="predicted"/>
<organism evidence="1 2">
    <name type="scientific">Pacificibacter marinus</name>
    <dbReference type="NCBI Taxonomy" id="658057"/>
    <lineage>
        <taxon>Bacteria</taxon>
        <taxon>Pseudomonadati</taxon>
        <taxon>Pseudomonadota</taxon>
        <taxon>Alphaproteobacteria</taxon>
        <taxon>Rhodobacterales</taxon>
        <taxon>Roseobacteraceae</taxon>
        <taxon>Pacificibacter</taxon>
    </lineage>
</organism>
<dbReference type="GO" id="GO:0015221">
    <property type="term" value="F:lipopolysaccharide transmembrane transporter activity"/>
    <property type="evidence" value="ECO:0007669"/>
    <property type="project" value="InterPro"/>
</dbReference>
<dbReference type="InterPro" id="IPR010664">
    <property type="entry name" value="LipoPS_assembly_LptC-rel"/>
</dbReference>
<name>A0A1Y5T0T9_9RHOB</name>
<accession>A0A1Y5T0T9</accession>
<dbReference type="GO" id="GO:0005886">
    <property type="term" value="C:plasma membrane"/>
    <property type="evidence" value="ECO:0007669"/>
    <property type="project" value="InterPro"/>
</dbReference>
<evidence type="ECO:0000313" key="2">
    <source>
        <dbReference type="Proteomes" id="UP000193307"/>
    </source>
</evidence>
<dbReference type="OrthoDB" id="7871110at2"/>